<evidence type="ECO:0000313" key="2">
    <source>
        <dbReference type="Proteomes" id="UP000289738"/>
    </source>
</evidence>
<dbReference type="STRING" id="3818.A0A445D7N2"/>
<keyword evidence="2" id="KW-1185">Reference proteome</keyword>
<gene>
    <name evidence="1" type="ORF">Ahy_A05g025179</name>
</gene>
<evidence type="ECO:0000313" key="1">
    <source>
        <dbReference type="EMBL" id="RYR59307.1"/>
    </source>
</evidence>
<reference evidence="1 2" key="1">
    <citation type="submission" date="2019-01" db="EMBL/GenBank/DDBJ databases">
        <title>Sequencing of cultivated peanut Arachis hypogaea provides insights into genome evolution and oil improvement.</title>
        <authorList>
            <person name="Chen X."/>
        </authorList>
    </citation>
    <scope>NUCLEOTIDE SEQUENCE [LARGE SCALE GENOMIC DNA]</scope>
    <source>
        <strain evidence="2">cv. Fuhuasheng</strain>
        <tissue evidence="1">Leaves</tissue>
    </source>
</reference>
<protein>
    <submittedName>
        <fullName evidence="1">Uncharacterized protein</fullName>
    </submittedName>
</protein>
<proteinExistence type="predicted"/>
<dbReference type="PANTHER" id="PTHR31286:SF99">
    <property type="entry name" value="DUF4283 DOMAIN-CONTAINING PROTEIN"/>
    <property type="match status" value="1"/>
</dbReference>
<accession>A0A445D7N2</accession>
<sequence>MITGHYLTVQRWRSFFFFTENIVKKIATWIRILNFSIELYNYCILWRIEFAIETMLKINKNTFIHSHSRFAKIYVEVDLSKQLVFRILIFGHVLNIKYESLHLIYFSCKKYGH</sequence>
<dbReference type="InterPro" id="IPR040256">
    <property type="entry name" value="At4g02000-like"/>
</dbReference>
<dbReference type="EMBL" id="SDMP01000005">
    <property type="protein sequence ID" value="RYR59307.1"/>
    <property type="molecule type" value="Genomic_DNA"/>
</dbReference>
<dbReference type="PANTHER" id="PTHR31286">
    <property type="entry name" value="GLYCINE-RICH CELL WALL STRUCTURAL PROTEIN 1.8-LIKE"/>
    <property type="match status" value="1"/>
</dbReference>
<organism evidence="1 2">
    <name type="scientific">Arachis hypogaea</name>
    <name type="common">Peanut</name>
    <dbReference type="NCBI Taxonomy" id="3818"/>
    <lineage>
        <taxon>Eukaryota</taxon>
        <taxon>Viridiplantae</taxon>
        <taxon>Streptophyta</taxon>
        <taxon>Embryophyta</taxon>
        <taxon>Tracheophyta</taxon>
        <taxon>Spermatophyta</taxon>
        <taxon>Magnoliopsida</taxon>
        <taxon>eudicotyledons</taxon>
        <taxon>Gunneridae</taxon>
        <taxon>Pentapetalae</taxon>
        <taxon>rosids</taxon>
        <taxon>fabids</taxon>
        <taxon>Fabales</taxon>
        <taxon>Fabaceae</taxon>
        <taxon>Papilionoideae</taxon>
        <taxon>50 kb inversion clade</taxon>
        <taxon>dalbergioids sensu lato</taxon>
        <taxon>Dalbergieae</taxon>
        <taxon>Pterocarpus clade</taxon>
        <taxon>Arachis</taxon>
    </lineage>
</organism>
<name>A0A445D7N2_ARAHY</name>
<dbReference type="Proteomes" id="UP000289738">
    <property type="component" value="Chromosome A05"/>
</dbReference>
<dbReference type="AlphaFoldDB" id="A0A445D7N2"/>
<comment type="caution">
    <text evidence="1">The sequence shown here is derived from an EMBL/GenBank/DDBJ whole genome shotgun (WGS) entry which is preliminary data.</text>
</comment>